<dbReference type="Proteomes" id="UP001458880">
    <property type="component" value="Unassembled WGS sequence"/>
</dbReference>
<evidence type="ECO:0000259" key="2">
    <source>
        <dbReference type="PROSITE" id="PS50003"/>
    </source>
</evidence>
<protein>
    <submittedName>
        <fullName evidence="3">PH domain</fullName>
    </submittedName>
</protein>
<evidence type="ECO:0000313" key="4">
    <source>
        <dbReference type="Proteomes" id="UP001458880"/>
    </source>
</evidence>
<feature type="region of interest" description="Disordered" evidence="1">
    <location>
        <begin position="1"/>
        <end position="28"/>
    </location>
</feature>
<gene>
    <name evidence="3" type="ORF">QE152_g156</name>
</gene>
<feature type="compositionally biased region" description="Polar residues" evidence="1">
    <location>
        <begin position="303"/>
        <end position="315"/>
    </location>
</feature>
<dbReference type="SUPFAM" id="SSF50729">
    <property type="entry name" value="PH domain-like"/>
    <property type="match status" value="1"/>
</dbReference>
<dbReference type="InterPro" id="IPR001849">
    <property type="entry name" value="PH_domain"/>
</dbReference>
<dbReference type="EMBL" id="JASPKY010000001">
    <property type="protein sequence ID" value="KAK9759225.1"/>
    <property type="molecule type" value="Genomic_DNA"/>
</dbReference>
<dbReference type="GO" id="GO:0051015">
    <property type="term" value="F:actin filament binding"/>
    <property type="evidence" value="ECO:0007669"/>
    <property type="project" value="TreeGrafter"/>
</dbReference>
<sequence>MSSRDRDAGRKYESGSSKRKRAIKRKQVKENLRGSLYKYIKSDDQETSTKHLLTEIKNTNLSPSLCLCTSMTAGMENLNPQNDPGLWPTMTAGMENLNPQNDPGLWPTTITDVDRTEIVLEGPIRGWLWYKEKNTDNEWLRRWWVLCEQTLNSYIDQDDLSIPEITIELPSINSVTEISTDVRYGFQINWSGPTYILSAVTSNIRCNWLQMLKNAISTVDSPSAPATPRSCLFSSDEEYRTASEGGRRDSEDWGEIPSSPPLPKNAFAKVKDRSRQKTKLPRNQSRQSTLDSVSTDEQKTKLPRNQSRQSTLDSVSTDEIDACKLPDEVEMKNSVNKQTLEMDVLKQQLSCALTEMQNLETQLSRYESPDINIVKFSSISRLPQMQ</sequence>
<evidence type="ECO:0000256" key="1">
    <source>
        <dbReference type="SAM" id="MobiDB-lite"/>
    </source>
</evidence>
<feature type="region of interest" description="Disordered" evidence="1">
    <location>
        <begin position="219"/>
        <end position="315"/>
    </location>
</feature>
<reference evidence="3 4" key="1">
    <citation type="journal article" date="2024" name="BMC Genomics">
        <title>De novo assembly and annotation of Popillia japonica's genome with initial clues to its potential as an invasive pest.</title>
        <authorList>
            <person name="Cucini C."/>
            <person name="Boschi S."/>
            <person name="Funari R."/>
            <person name="Cardaioli E."/>
            <person name="Iannotti N."/>
            <person name="Marturano G."/>
            <person name="Paoli F."/>
            <person name="Bruttini M."/>
            <person name="Carapelli A."/>
            <person name="Frati F."/>
            <person name="Nardi F."/>
        </authorList>
    </citation>
    <scope>NUCLEOTIDE SEQUENCE [LARGE SCALE GENOMIC DNA]</scope>
    <source>
        <strain evidence="3">DMR45628</strain>
    </source>
</reference>
<dbReference type="SMART" id="SM00233">
    <property type="entry name" value="PH"/>
    <property type="match status" value="1"/>
</dbReference>
<dbReference type="AlphaFoldDB" id="A0AAW1NMN1"/>
<dbReference type="PROSITE" id="PS50003">
    <property type="entry name" value="PH_DOMAIN"/>
    <property type="match status" value="1"/>
</dbReference>
<name>A0AAW1NMN1_POPJA</name>
<feature type="domain" description="PH" evidence="2">
    <location>
        <begin position="121"/>
        <end position="217"/>
    </location>
</feature>
<feature type="compositionally biased region" description="Basic and acidic residues" evidence="1">
    <location>
        <begin position="237"/>
        <end position="251"/>
    </location>
</feature>
<accession>A0AAW1NMN1</accession>
<dbReference type="PANTHER" id="PTHR17271:SF1">
    <property type="entry name" value="PROTEIN OUTSPREAD"/>
    <property type="match status" value="1"/>
</dbReference>
<dbReference type="InterPro" id="IPR011993">
    <property type="entry name" value="PH-like_dom_sf"/>
</dbReference>
<feature type="compositionally biased region" description="Basic residues" evidence="1">
    <location>
        <begin position="17"/>
        <end position="27"/>
    </location>
</feature>
<feature type="compositionally biased region" description="Polar residues" evidence="1">
    <location>
        <begin position="281"/>
        <end position="295"/>
    </location>
</feature>
<keyword evidence="4" id="KW-1185">Reference proteome</keyword>
<comment type="caution">
    <text evidence="3">The sequence shown here is derived from an EMBL/GenBank/DDBJ whole genome shotgun (WGS) entry which is preliminary data.</text>
</comment>
<dbReference type="InterPro" id="IPR052223">
    <property type="entry name" value="Actin_Cytoskeleton_Reg"/>
</dbReference>
<dbReference type="Pfam" id="PF00169">
    <property type="entry name" value="PH"/>
    <property type="match status" value="1"/>
</dbReference>
<organism evidence="3 4">
    <name type="scientific">Popillia japonica</name>
    <name type="common">Japanese beetle</name>
    <dbReference type="NCBI Taxonomy" id="7064"/>
    <lineage>
        <taxon>Eukaryota</taxon>
        <taxon>Metazoa</taxon>
        <taxon>Ecdysozoa</taxon>
        <taxon>Arthropoda</taxon>
        <taxon>Hexapoda</taxon>
        <taxon>Insecta</taxon>
        <taxon>Pterygota</taxon>
        <taxon>Neoptera</taxon>
        <taxon>Endopterygota</taxon>
        <taxon>Coleoptera</taxon>
        <taxon>Polyphaga</taxon>
        <taxon>Scarabaeiformia</taxon>
        <taxon>Scarabaeidae</taxon>
        <taxon>Rutelinae</taxon>
        <taxon>Popillia</taxon>
    </lineage>
</organism>
<dbReference type="GO" id="GO:0015629">
    <property type="term" value="C:actin cytoskeleton"/>
    <property type="evidence" value="ECO:0007669"/>
    <property type="project" value="TreeGrafter"/>
</dbReference>
<feature type="compositionally biased region" description="Basic and acidic residues" evidence="1">
    <location>
        <begin position="1"/>
        <end position="13"/>
    </location>
</feature>
<dbReference type="Gene3D" id="2.30.29.30">
    <property type="entry name" value="Pleckstrin-homology domain (PH domain)/Phosphotyrosine-binding domain (PTB)"/>
    <property type="match status" value="1"/>
</dbReference>
<dbReference type="PANTHER" id="PTHR17271">
    <property type="entry name" value="PLECKSTRIN HOMOLOGY PH DOMAIN-CONTAINING PROTEIN"/>
    <property type="match status" value="1"/>
</dbReference>
<evidence type="ECO:0000313" key="3">
    <source>
        <dbReference type="EMBL" id="KAK9759225.1"/>
    </source>
</evidence>
<proteinExistence type="predicted"/>